<dbReference type="PROSITE" id="PS01012">
    <property type="entry name" value="FOLYLPOLYGLU_SYNT_2"/>
    <property type="match status" value="1"/>
</dbReference>
<dbReference type="Gene3D" id="3.40.1190.10">
    <property type="entry name" value="Mur-like, catalytic domain"/>
    <property type="match status" value="1"/>
</dbReference>
<evidence type="ECO:0000256" key="1">
    <source>
        <dbReference type="ARBA" id="ARBA00008276"/>
    </source>
</evidence>
<comment type="similarity">
    <text evidence="1">Belongs to the folylpolyglutamate synthase family.</text>
</comment>
<comment type="caution">
    <text evidence="6">The sequence shown here is derived from an EMBL/GenBank/DDBJ whole genome shotgun (WGS) entry which is preliminary data.</text>
</comment>
<protein>
    <submittedName>
        <fullName evidence="6">Folylpolyglutamate synthase</fullName>
    </submittedName>
</protein>
<organism evidence="6 7">
    <name type="scientific">Myotis myotis</name>
    <name type="common">Greater mouse-eared bat</name>
    <name type="synonym">Vespertilio myotis</name>
    <dbReference type="NCBI Taxonomy" id="51298"/>
    <lineage>
        <taxon>Eukaryota</taxon>
        <taxon>Metazoa</taxon>
        <taxon>Chordata</taxon>
        <taxon>Craniata</taxon>
        <taxon>Vertebrata</taxon>
        <taxon>Euteleostomi</taxon>
        <taxon>Mammalia</taxon>
        <taxon>Eutheria</taxon>
        <taxon>Laurasiatheria</taxon>
        <taxon>Chiroptera</taxon>
        <taxon>Yangochiroptera</taxon>
        <taxon>Vespertilionidae</taxon>
        <taxon>Myotis</taxon>
    </lineage>
</organism>
<name>A0A7J7UP56_MYOMY</name>
<dbReference type="AlphaFoldDB" id="A0A7J7UP56"/>
<keyword evidence="7" id="KW-1185">Reference proteome</keyword>
<keyword evidence="4" id="KW-0067">ATP-binding</keyword>
<dbReference type="GO" id="GO:0005524">
    <property type="term" value="F:ATP binding"/>
    <property type="evidence" value="ECO:0007669"/>
    <property type="project" value="UniProtKB-KW"/>
</dbReference>
<dbReference type="GO" id="GO:0005739">
    <property type="term" value="C:mitochondrion"/>
    <property type="evidence" value="ECO:0007669"/>
    <property type="project" value="TreeGrafter"/>
</dbReference>
<dbReference type="UniPathway" id="UPA00850"/>
<dbReference type="SUPFAM" id="SSF53623">
    <property type="entry name" value="MurD-like peptide ligases, catalytic domain"/>
    <property type="match status" value="1"/>
</dbReference>
<accession>A0A7J7UP56</accession>
<dbReference type="PROSITE" id="PS01011">
    <property type="entry name" value="FOLYLPOLYGLU_SYNT_1"/>
    <property type="match status" value="1"/>
</dbReference>
<dbReference type="PANTHER" id="PTHR11136:SF5">
    <property type="entry name" value="FOLYLPOLYGLUTAMATE SYNTHASE, MITOCHONDRIAL"/>
    <property type="match status" value="1"/>
</dbReference>
<reference evidence="6 7" key="1">
    <citation type="journal article" date="2020" name="Nature">
        <title>Six reference-quality genomes reveal evolution of bat adaptations.</title>
        <authorList>
            <person name="Jebb D."/>
            <person name="Huang Z."/>
            <person name="Pippel M."/>
            <person name="Hughes G.M."/>
            <person name="Lavrichenko K."/>
            <person name="Devanna P."/>
            <person name="Winkler S."/>
            <person name="Jermiin L.S."/>
            <person name="Skirmuntt E.C."/>
            <person name="Katzourakis A."/>
            <person name="Burkitt-Gray L."/>
            <person name="Ray D.A."/>
            <person name="Sullivan K.A.M."/>
            <person name="Roscito J.G."/>
            <person name="Kirilenko B.M."/>
            <person name="Davalos L.M."/>
            <person name="Corthals A.P."/>
            <person name="Power M.L."/>
            <person name="Jones G."/>
            <person name="Ransome R.D."/>
            <person name="Dechmann D.K.N."/>
            <person name="Locatelli A.G."/>
            <person name="Puechmaille S.J."/>
            <person name="Fedrigo O."/>
            <person name="Jarvis E.D."/>
            <person name="Hiller M."/>
            <person name="Vernes S.C."/>
            <person name="Myers E.W."/>
            <person name="Teeling E.C."/>
        </authorList>
    </citation>
    <scope>NUCLEOTIDE SEQUENCE [LARGE SCALE GENOMIC DNA]</scope>
    <source>
        <strain evidence="6">MMyoMyo1</strain>
        <tissue evidence="6">Flight muscle</tissue>
    </source>
</reference>
<evidence type="ECO:0000313" key="6">
    <source>
        <dbReference type="EMBL" id="KAF6314531.1"/>
    </source>
</evidence>
<evidence type="ECO:0000256" key="4">
    <source>
        <dbReference type="ARBA" id="ARBA00022840"/>
    </source>
</evidence>
<proteinExistence type="inferred from homology"/>
<evidence type="ECO:0000256" key="5">
    <source>
        <dbReference type="SAM" id="MobiDB-lite"/>
    </source>
</evidence>
<dbReference type="GO" id="GO:0004326">
    <property type="term" value="F:tetrahydrofolylpolyglutamate synthase activity"/>
    <property type="evidence" value="ECO:0007669"/>
    <property type="project" value="InterPro"/>
</dbReference>
<evidence type="ECO:0000256" key="3">
    <source>
        <dbReference type="ARBA" id="ARBA00022741"/>
    </source>
</evidence>
<dbReference type="InterPro" id="IPR018109">
    <property type="entry name" value="Folylpolyglutamate_synth_CS"/>
</dbReference>
<sequence length="377" mass="40976">MKGARSFATSWPVAEKLCEASMEQPSPPGGPFSATSASFQDAVRTLNSLQTNASYLAEVKRRRGDLQTQLETMKLYLARSGLQVEDLDQLNIIHVTGTKGKGSTCAFTERILRNYGLKTGFFSSPHLVQVRERIRINGQPISPEHFTKHFWRLYHRLEETKDSSSCVSMPAYFRFLTLMAFHVFLQEKVDLAVVEVGIGGAYDCTNIIRKPVVCGVSSLGIDHTSLLGDTMEKIAWQKGGVPAAGTPPAPRPRHQLPRLQLHLPCFAVDQPGPGPRLADTQFPTGPSRPPCGQQRGQRAPRGCCRPRAGHRKPAPGGRRPEAAGSLPVPVAEAVGLEVGPPTPALRLCELPHQVPLVFCFPGSVCLSRLAQGPGLGQ</sequence>
<evidence type="ECO:0000313" key="7">
    <source>
        <dbReference type="Proteomes" id="UP000527355"/>
    </source>
</evidence>
<keyword evidence="3" id="KW-0547">Nucleotide-binding</keyword>
<evidence type="ECO:0000256" key="2">
    <source>
        <dbReference type="ARBA" id="ARBA00022598"/>
    </source>
</evidence>
<dbReference type="InterPro" id="IPR036565">
    <property type="entry name" value="Mur-like_cat_sf"/>
</dbReference>
<dbReference type="NCBIfam" id="TIGR01499">
    <property type="entry name" value="folC"/>
    <property type="match status" value="1"/>
</dbReference>
<dbReference type="EMBL" id="JABWUV010000012">
    <property type="protein sequence ID" value="KAF6314531.1"/>
    <property type="molecule type" value="Genomic_DNA"/>
</dbReference>
<dbReference type="InterPro" id="IPR001645">
    <property type="entry name" value="Folylpolyglutamate_synth"/>
</dbReference>
<dbReference type="GO" id="GO:0005829">
    <property type="term" value="C:cytosol"/>
    <property type="evidence" value="ECO:0007669"/>
    <property type="project" value="TreeGrafter"/>
</dbReference>
<feature type="region of interest" description="Disordered" evidence="5">
    <location>
        <begin position="274"/>
        <end position="324"/>
    </location>
</feature>
<gene>
    <name evidence="6" type="ORF">mMyoMyo1_005308</name>
</gene>
<dbReference type="VEuPathDB" id="HostDB:GeneID_118667030"/>
<keyword evidence="2" id="KW-0436">Ligase</keyword>
<dbReference type="Proteomes" id="UP000527355">
    <property type="component" value="Unassembled WGS sequence"/>
</dbReference>
<dbReference type="PANTHER" id="PTHR11136">
    <property type="entry name" value="FOLYLPOLYGLUTAMATE SYNTHASE-RELATED"/>
    <property type="match status" value="1"/>
</dbReference>